<sequence length="99" mass="11035">MEYGASSQRLEVVPIFLDIKSTRFDGAFCAELCRLCHCAGSGIRSVLVSQYCFAALLGMHDIGTHSVNRAHLTSQHFQASSVLWWNTMATDLACQFFEE</sequence>
<gene>
    <name evidence="1" type="ORF">SCF082_LOCUS39531</name>
</gene>
<organism evidence="1 2">
    <name type="scientific">Durusdinium trenchii</name>
    <dbReference type="NCBI Taxonomy" id="1381693"/>
    <lineage>
        <taxon>Eukaryota</taxon>
        <taxon>Sar</taxon>
        <taxon>Alveolata</taxon>
        <taxon>Dinophyceae</taxon>
        <taxon>Suessiales</taxon>
        <taxon>Symbiodiniaceae</taxon>
        <taxon>Durusdinium</taxon>
    </lineage>
</organism>
<reference evidence="1 2" key="1">
    <citation type="submission" date="2024-02" db="EMBL/GenBank/DDBJ databases">
        <authorList>
            <person name="Chen Y."/>
            <person name="Shah S."/>
            <person name="Dougan E. K."/>
            <person name="Thang M."/>
            <person name="Chan C."/>
        </authorList>
    </citation>
    <scope>NUCLEOTIDE SEQUENCE [LARGE SCALE GENOMIC DNA]</scope>
</reference>
<name>A0ABP0Q6D2_9DINO</name>
<evidence type="ECO:0000313" key="1">
    <source>
        <dbReference type="EMBL" id="CAK9083256.1"/>
    </source>
</evidence>
<proteinExistence type="predicted"/>
<dbReference type="EMBL" id="CAXAMM010039040">
    <property type="protein sequence ID" value="CAK9083256.1"/>
    <property type="molecule type" value="Genomic_DNA"/>
</dbReference>
<keyword evidence="2" id="KW-1185">Reference proteome</keyword>
<accession>A0ABP0Q6D2</accession>
<dbReference type="Proteomes" id="UP001642464">
    <property type="component" value="Unassembled WGS sequence"/>
</dbReference>
<comment type="caution">
    <text evidence="1">The sequence shown here is derived from an EMBL/GenBank/DDBJ whole genome shotgun (WGS) entry which is preliminary data.</text>
</comment>
<protein>
    <submittedName>
        <fullName evidence="1">Uncharacterized protein</fullName>
    </submittedName>
</protein>
<evidence type="ECO:0000313" key="2">
    <source>
        <dbReference type="Proteomes" id="UP001642464"/>
    </source>
</evidence>